<accession>A0AA35WFE4</accession>
<reference evidence="1" key="1">
    <citation type="submission" date="2023-03" db="EMBL/GenBank/DDBJ databases">
        <authorList>
            <person name="Steffen K."/>
            <person name="Cardenas P."/>
        </authorList>
    </citation>
    <scope>NUCLEOTIDE SEQUENCE</scope>
</reference>
<dbReference type="EMBL" id="CASHTH010001755">
    <property type="protein sequence ID" value="CAI8019448.1"/>
    <property type="molecule type" value="Genomic_DNA"/>
</dbReference>
<name>A0AA35WFE4_GEOBA</name>
<gene>
    <name evidence="1" type="ORF">GBAR_LOCUS11699</name>
</gene>
<proteinExistence type="predicted"/>
<dbReference type="Proteomes" id="UP001174909">
    <property type="component" value="Unassembled WGS sequence"/>
</dbReference>
<dbReference type="AlphaFoldDB" id="A0AA35WFE4"/>
<keyword evidence="2" id="KW-1185">Reference proteome</keyword>
<protein>
    <submittedName>
        <fullName evidence="1">Uncharacterized protein</fullName>
    </submittedName>
</protein>
<comment type="caution">
    <text evidence="1">The sequence shown here is derived from an EMBL/GenBank/DDBJ whole genome shotgun (WGS) entry which is preliminary data.</text>
</comment>
<sequence length="136" mass="15420">MINSLSPCCMEIIPVALLAKTEKSVSVCWKRTISLALWKELQCSSSLSQSSTSPHNLSTAKNITSPLSRLSLQYRYTGSPLEAPYYCIYSLTIYVAKNTHFLHLFQCLHFTSFEIRKKKQWVQGKAQKISINTISL</sequence>
<organism evidence="1 2">
    <name type="scientific">Geodia barretti</name>
    <name type="common">Barrett's horny sponge</name>
    <dbReference type="NCBI Taxonomy" id="519541"/>
    <lineage>
        <taxon>Eukaryota</taxon>
        <taxon>Metazoa</taxon>
        <taxon>Porifera</taxon>
        <taxon>Demospongiae</taxon>
        <taxon>Heteroscleromorpha</taxon>
        <taxon>Tetractinellida</taxon>
        <taxon>Astrophorina</taxon>
        <taxon>Geodiidae</taxon>
        <taxon>Geodia</taxon>
    </lineage>
</organism>
<evidence type="ECO:0000313" key="1">
    <source>
        <dbReference type="EMBL" id="CAI8019448.1"/>
    </source>
</evidence>
<evidence type="ECO:0000313" key="2">
    <source>
        <dbReference type="Proteomes" id="UP001174909"/>
    </source>
</evidence>